<dbReference type="InterPro" id="IPR001466">
    <property type="entry name" value="Beta-lactam-related"/>
</dbReference>
<dbReference type="AlphaFoldDB" id="A0AAI8GAL2"/>
<dbReference type="GO" id="GO:0016787">
    <property type="term" value="F:hydrolase activity"/>
    <property type="evidence" value="ECO:0007669"/>
    <property type="project" value="UniProtKB-KW"/>
</dbReference>
<dbReference type="SUPFAM" id="SSF56601">
    <property type="entry name" value="beta-lactamase/transpeptidase-like"/>
    <property type="match status" value="1"/>
</dbReference>
<evidence type="ECO:0000313" key="2">
    <source>
        <dbReference type="EMBL" id="AMO20002.1"/>
    </source>
</evidence>
<reference evidence="3" key="1">
    <citation type="submission" date="2016-03" db="EMBL/GenBank/DDBJ databases">
        <title>Flavobacterium columnare strain B185, complete genome.</title>
        <authorList>
            <person name="Sundberg L.-R."/>
            <person name="Papponen P."/>
            <person name="Laanto E."/>
        </authorList>
    </citation>
    <scope>NUCLEOTIDE SEQUENCE [LARGE SCALE GENOMIC DNA]</scope>
    <source>
        <strain evidence="3">B185</strain>
    </source>
</reference>
<evidence type="ECO:0000313" key="3">
    <source>
        <dbReference type="Proteomes" id="UP000304840"/>
    </source>
</evidence>
<dbReference type="Gene3D" id="3.40.710.10">
    <property type="entry name" value="DD-peptidase/beta-lactamase superfamily"/>
    <property type="match status" value="1"/>
</dbReference>
<dbReference type="EMBL" id="CP010992">
    <property type="protein sequence ID" value="AMO20002.1"/>
    <property type="molecule type" value="Genomic_DNA"/>
</dbReference>
<dbReference type="Pfam" id="PF00144">
    <property type="entry name" value="Beta-lactamase"/>
    <property type="match status" value="1"/>
</dbReference>
<proteinExistence type="predicted"/>
<dbReference type="InterPro" id="IPR012338">
    <property type="entry name" value="Beta-lactam/transpept-like"/>
</dbReference>
<evidence type="ECO:0000259" key="1">
    <source>
        <dbReference type="Pfam" id="PF00144"/>
    </source>
</evidence>
<dbReference type="InterPro" id="IPR050789">
    <property type="entry name" value="Diverse_Enzym_Activities"/>
</dbReference>
<dbReference type="RefSeq" id="WP_138425191.1">
    <property type="nucleotide sequence ID" value="NZ_CP010992.1"/>
</dbReference>
<feature type="domain" description="Beta-lactamase-related" evidence="1">
    <location>
        <begin position="75"/>
        <end position="340"/>
    </location>
</feature>
<organism evidence="2 3">
    <name type="scientific">Flavobacterium columnare</name>
    <dbReference type="NCBI Taxonomy" id="996"/>
    <lineage>
        <taxon>Bacteria</taxon>
        <taxon>Pseudomonadati</taxon>
        <taxon>Bacteroidota</taxon>
        <taxon>Flavobacteriia</taxon>
        <taxon>Flavobacteriales</taxon>
        <taxon>Flavobacteriaceae</taxon>
        <taxon>Flavobacterium</taxon>
    </lineage>
</organism>
<dbReference type="PANTHER" id="PTHR43283">
    <property type="entry name" value="BETA-LACTAMASE-RELATED"/>
    <property type="match status" value="1"/>
</dbReference>
<dbReference type="PANTHER" id="PTHR43283:SF7">
    <property type="entry name" value="BETA-LACTAMASE-RELATED DOMAIN-CONTAINING PROTEIN"/>
    <property type="match status" value="1"/>
</dbReference>
<gene>
    <name evidence="2" type="ORF">UN65_06230</name>
</gene>
<dbReference type="Proteomes" id="UP000304840">
    <property type="component" value="Chromosome"/>
</dbReference>
<reference evidence="2 3" key="2">
    <citation type="submission" date="2019-05" db="EMBL/GenBank/DDBJ databases">
        <authorList>
            <person name="Ravantti J.J."/>
        </authorList>
    </citation>
    <scope>NUCLEOTIDE SEQUENCE [LARGE SCALE GENOMIC DNA]</scope>
    <source>
        <strain evidence="2 3">B185</strain>
    </source>
</reference>
<accession>A0AAI8GAL2</accession>
<name>A0AAI8GAL2_9FLAO</name>
<sequence length="361" mass="41070">MKKNILIANLFLLIFLEIISCESEKNIQNSTTTEEMYFPPNSLGTWETKNRNSINWNSTAFEPLKMYLKETNTKSFMILVNGRIVVEEYFSGHSISQVWQWNSAGKTLISTLTGIAQQEGILNINDKVSKYLGIGWTTTPIEKENLITCKHLLTMTSGIDDEQGEKTSPSDLIYKSDAGNRWAYHNIFQKQMDVIANASNSSFEDYYNLKLKNKIGMDGSWYLGPIYRIYYSTTRSMARFGLLALNKGKWNNEQILNEAFFNESISTSQNINQAYGYFWWLNGKDSFMLPNSQNVFAGSLIPNAPSDMYTAMGAADQRIYIVPSKKMVVIRMGESSTPNSPNFSLSGFDNELWKKINALIN</sequence>
<protein>
    <submittedName>
        <fullName evidence="2">Serine hydrolase</fullName>
    </submittedName>
</protein>
<keyword evidence="2" id="KW-0378">Hydrolase</keyword>